<evidence type="ECO:0000313" key="1">
    <source>
        <dbReference type="EMBL" id="KAA3470557.1"/>
    </source>
</evidence>
<gene>
    <name evidence="1" type="ORF">EPI10_016255</name>
</gene>
<name>A0A5B6VNE2_9ROSI</name>
<comment type="caution">
    <text evidence="1">The sequence shown here is derived from an EMBL/GenBank/DDBJ whole genome shotgun (WGS) entry which is preliminary data.</text>
</comment>
<dbReference type="PANTHER" id="PTHR33067">
    <property type="entry name" value="RNA-DIRECTED DNA POLYMERASE-RELATED"/>
    <property type="match status" value="1"/>
</dbReference>
<dbReference type="Proteomes" id="UP000325315">
    <property type="component" value="Unassembled WGS sequence"/>
</dbReference>
<organism evidence="1 2">
    <name type="scientific">Gossypium australe</name>
    <dbReference type="NCBI Taxonomy" id="47621"/>
    <lineage>
        <taxon>Eukaryota</taxon>
        <taxon>Viridiplantae</taxon>
        <taxon>Streptophyta</taxon>
        <taxon>Embryophyta</taxon>
        <taxon>Tracheophyta</taxon>
        <taxon>Spermatophyta</taxon>
        <taxon>Magnoliopsida</taxon>
        <taxon>eudicotyledons</taxon>
        <taxon>Gunneridae</taxon>
        <taxon>Pentapetalae</taxon>
        <taxon>rosids</taxon>
        <taxon>malvids</taxon>
        <taxon>Malvales</taxon>
        <taxon>Malvaceae</taxon>
        <taxon>Malvoideae</taxon>
        <taxon>Gossypium</taxon>
    </lineage>
</organism>
<sequence length="103" mass="11814">MPLSVYQRLGLLDLSETSMILQFILPVDFILLNFNEELEIPILVGRPFLATYRETINVRKGESTMEIGREVKIFKCFDPNLSSKETSLFQGYECQAIEMISCS</sequence>
<accession>A0A5B6VNE2</accession>
<dbReference type="PANTHER" id="PTHR33067:SF31">
    <property type="entry name" value="RNA-DIRECTED DNA POLYMERASE"/>
    <property type="match status" value="1"/>
</dbReference>
<dbReference type="EMBL" id="SMMG02000006">
    <property type="protein sequence ID" value="KAA3470557.1"/>
    <property type="molecule type" value="Genomic_DNA"/>
</dbReference>
<dbReference type="AlphaFoldDB" id="A0A5B6VNE2"/>
<proteinExistence type="predicted"/>
<reference evidence="2" key="1">
    <citation type="journal article" date="2019" name="Plant Biotechnol. J.">
        <title>Genome sequencing of the Australian wild diploid species Gossypium australe highlights disease resistance and delayed gland morphogenesis.</title>
        <authorList>
            <person name="Cai Y."/>
            <person name="Cai X."/>
            <person name="Wang Q."/>
            <person name="Wang P."/>
            <person name="Zhang Y."/>
            <person name="Cai C."/>
            <person name="Xu Y."/>
            <person name="Wang K."/>
            <person name="Zhou Z."/>
            <person name="Wang C."/>
            <person name="Geng S."/>
            <person name="Li B."/>
            <person name="Dong Q."/>
            <person name="Hou Y."/>
            <person name="Wang H."/>
            <person name="Ai P."/>
            <person name="Liu Z."/>
            <person name="Yi F."/>
            <person name="Sun M."/>
            <person name="An G."/>
            <person name="Cheng J."/>
            <person name="Zhang Y."/>
            <person name="Shi Q."/>
            <person name="Xie Y."/>
            <person name="Shi X."/>
            <person name="Chang Y."/>
            <person name="Huang F."/>
            <person name="Chen Y."/>
            <person name="Hong S."/>
            <person name="Mi L."/>
            <person name="Sun Q."/>
            <person name="Zhang L."/>
            <person name="Zhou B."/>
            <person name="Peng R."/>
            <person name="Zhang X."/>
            <person name="Liu F."/>
        </authorList>
    </citation>
    <scope>NUCLEOTIDE SEQUENCE [LARGE SCALE GENOMIC DNA]</scope>
    <source>
        <strain evidence="2">cv. PA1801</strain>
    </source>
</reference>
<keyword evidence="2" id="KW-1185">Reference proteome</keyword>
<protein>
    <submittedName>
        <fullName evidence="1">Integrase, catalytic core</fullName>
    </submittedName>
</protein>
<evidence type="ECO:0000313" key="2">
    <source>
        <dbReference type="Proteomes" id="UP000325315"/>
    </source>
</evidence>